<evidence type="ECO:0000313" key="2">
    <source>
        <dbReference type="EMBL" id="MBB6445315.1"/>
    </source>
</evidence>
<evidence type="ECO:0000313" key="3">
    <source>
        <dbReference type="Proteomes" id="UP000531594"/>
    </source>
</evidence>
<keyword evidence="3" id="KW-1185">Reference proteome</keyword>
<dbReference type="Pfam" id="PF12986">
    <property type="entry name" value="DUF3870"/>
    <property type="match status" value="1"/>
</dbReference>
<dbReference type="RefSeq" id="WP_184525225.1">
    <property type="nucleotide sequence ID" value="NZ_JACHGK010000005.1"/>
</dbReference>
<name>A0A7X0LVA0_9BACI</name>
<organism evidence="2 3">
    <name type="scientific">Bacillus benzoevorans</name>
    <dbReference type="NCBI Taxonomy" id="1456"/>
    <lineage>
        <taxon>Bacteria</taxon>
        <taxon>Bacillati</taxon>
        <taxon>Bacillota</taxon>
        <taxon>Bacilli</taxon>
        <taxon>Bacillales</taxon>
        <taxon>Bacillaceae</taxon>
        <taxon>Bacillus</taxon>
    </lineage>
</organism>
<evidence type="ECO:0000259" key="1">
    <source>
        <dbReference type="Pfam" id="PF12986"/>
    </source>
</evidence>
<accession>A0A7X0LVA0</accession>
<dbReference type="AlphaFoldDB" id="A0A7X0LVA0"/>
<reference evidence="2 3" key="1">
    <citation type="submission" date="2020-08" db="EMBL/GenBank/DDBJ databases">
        <title>Genomic Encyclopedia of Type Strains, Phase IV (KMG-IV): sequencing the most valuable type-strain genomes for metagenomic binning, comparative biology and taxonomic classification.</title>
        <authorList>
            <person name="Goeker M."/>
        </authorList>
    </citation>
    <scope>NUCLEOTIDE SEQUENCE [LARGE SCALE GENOMIC DNA]</scope>
    <source>
        <strain evidence="2 3">DSM 5391</strain>
    </source>
</reference>
<sequence length="104" mass="11824">MNTYLIAGYAKLPQGMAAKNIDESMTITLELEFKYGVIIDAVCTLETESERDYIQRLLRGYCLRDGIAGLIERVQTHYRGKEGHAVEAALMDAYSQFETVPMRR</sequence>
<dbReference type="Proteomes" id="UP000531594">
    <property type="component" value="Unassembled WGS sequence"/>
</dbReference>
<dbReference type="InterPro" id="IPR024617">
    <property type="entry name" value="DUF3870"/>
</dbReference>
<dbReference type="EMBL" id="JACHGK010000005">
    <property type="protein sequence ID" value="MBB6445315.1"/>
    <property type="molecule type" value="Genomic_DNA"/>
</dbReference>
<gene>
    <name evidence="2" type="ORF">HNR53_001933</name>
</gene>
<protein>
    <recommendedName>
        <fullName evidence="1">DUF3870 domain-containing protein</fullName>
    </recommendedName>
</protein>
<comment type="caution">
    <text evidence="2">The sequence shown here is derived from an EMBL/GenBank/DDBJ whole genome shotgun (WGS) entry which is preliminary data.</text>
</comment>
<feature type="domain" description="DUF3870" evidence="1">
    <location>
        <begin position="5"/>
        <end position="97"/>
    </location>
</feature>
<proteinExistence type="predicted"/>